<dbReference type="Gene3D" id="3.90.180.10">
    <property type="entry name" value="Medium-chain alcohol dehydrogenases, catalytic domain"/>
    <property type="match status" value="1"/>
</dbReference>
<dbReference type="GO" id="GO:0003960">
    <property type="term" value="F:quinone reductase (NADPH) activity"/>
    <property type="evidence" value="ECO:0007669"/>
    <property type="project" value="TreeGrafter"/>
</dbReference>
<evidence type="ECO:0000313" key="4">
    <source>
        <dbReference type="Proteomes" id="UP000192775"/>
    </source>
</evidence>
<evidence type="ECO:0000256" key="1">
    <source>
        <dbReference type="ARBA" id="ARBA00022857"/>
    </source>
</evidence>
<dbReference type="Proteomes" id="UP000192775">
    <property type="component" value="Chromosome"/>
</dbReference>
<dbReference type="STRING" id="1619308.B5808_15135"/>
<reference evidence="3 4" key="1">
    <citation type="submission" date="2017-04" db="EMBL/GenBank/DDBJ databases">
        <authorList>
            <person name="Afonso C.L."/>
            <person name="Miller P.J."/>
            <person name="Scott M.A."/>
            <person name="Spackman E."/>
            <person name="Goraichik I."/>
            <person name="Dimitrov K.M."/>
            <person name="Suarez D.L."/>
            <person name="Swayne D.E."/>
        </authorList>
    </citation>
    <scope>NUCLEOTIDE SEQUENCE [LARGE SCALE GENOMIC DNA]</scope>
    <source>
        <strain evidence="4">XA(T)</strain>
    </source>
</reference>
<keyword evidence="4" id="KW-1185">Reference proteome</keyword>
<dbReference type="EMBL" id="CP020715">
    <property type="protein sequence ID" value="ARJ06399.1"/>
    <property type="molecule type" value="Genomic_DNA"/>
</dbReference>
<dbReference type="GO" id="GO:0070402">
    <property type="term" value="F:NADPH binding"/>
    <property type="evidence" value="ECO:0007669"/>
    <property type="project" value="TreeGrafter"/>
</dbReference>
<proteinExistence type="predicted"/>
<organism evidence="3 4">
    <name type="scientific">Cnuibacter physcomitrellae</name>
    <dbReference type="NCBI Taxonomy" id="1619308"/>
    <lineage>
        <taxon>Bacteria</taxon>
        <taxon>Bacillati</taxon>
        <taxon>Actinomycetota</taxon>
        <taxon>Actinomycetes</taxon>
        <taxon>Micrococcales</taxon>
        <taxon>Microbacteriaceae</taxon>
        <taxon>Cnuibacter</taxon>
    </lineage>
</organism>
<keyword evidence="1" id="KW-0521">NADP</keyword>
<protein>
    <submittedName>
        <fullName evidence="3">Uncharacterized protein</fullName>
    </submittedName>
</protein>
<dbReference type="Gene3D" id="3.40.50.720">
    <property type="entry name" value="NAD(P)-binding Rossmann-like Domain"/>
    <property type="match status" value="1"/>
</dbReference>
<dbReference type="SUPFAM" id="SSF50129">
    <property type="entry name" value="GroES-like"/>
    <property type="match status" value="1"/>
</dbReference>
<dbReference type="InterPro" id="IPR020843">
    <property type="entry name" value="ER"/>
</dbReference>
<accession>A0A1X9LTA6</accession>
<dbReference type="InterPro" id="IPR013154">
    <property type="entry name" value="ADH-like_N"/>
</dbReference>
<dbReference type="InterPro" id="IPR011032">
    <property type="entry name" value="GroES-like_sf"/>
</dbReference>
<dbReference type="InterPro" id="IPR036291">
    <property type="entry name" value="NAD(P)-bd_dom_sf"/>
</dbReference>
<keyword evidence="2" id="KW-0560">Oxidoreductase</keyword>
<dbReference type="SUPFAM" id="SSF51735">
    <property type="entry name" value="NAD(P)-binding Rossmann-fold domains"/>
    <property type="match status" value="1"/>
</dbReference>
<gene>
    <name evidence="3" type="ORF">B5808_15135</name>
</gene>
<dbReference type="RefSeq" id="WP_085020537.1">
    <property type="nucleotide sequence ID" value="NZ_BMHD01000001.1"/>
</dbReference>
<dbReference type="AlphaFoldDB" id="A0A1X9LTA6"/>
<name>A0A1X9LTA6_9MICO</name>
<dbReference type="KEGG" id="cphy:B5808_15135"/>
<evidence type="ECO:0000256" key="2">
    <source>
        <dbReference type="ARBA" id="ARBA00023002"/>
    </source>
</evidence>
<dbReference type="PANTHER" id="PTHR48106">
    <property type="entry name" value="QUINONE OXIDOREDUCTASE PIG3-RELATED"/>
    <property type="match status" value="1"/>
</dbReference>
<evidence type="ECO:0000313" key="3">
    <source>
        <dbReference type="EMBL" id="ARJ06399.1"/>
    </source>
</evidence>
<dbReference type="PANTHER" id="PTHR48106:SF13">
    <property type="entry name" value="QUINONE OXIDOREDUCTASE-RELATED"/>
    <property type="match status" value="1"/>
</dbReference>
<dbReference type="GO" id="GO:0005829">
    <property type="term" value="C:cytosol"/>
    <property type="evidence" value="ECO:0007669"/>
    <property type="project" value="TreeGrafter"/>
</dbReference>
<sequence>MSLAVLARSFGSPEVLEVVEVDPPVAGPGQVVIEVRAAGVNPADAKLVAGTFGDDPSMLPIRPGSEVAGVVTAVGPDAVDGVLPGGDGPVSVGDEVIAYRVSGGYASAVAVRASSVFAKPPALDWAAASGLLLAGVTAWHLVEATGVGPDDVVIVFGASGGVGAMAVQLAALRGARVLGVASAANADYVASLGATPVARGAGLESRLRAALSASARAADAAAAGGAADAAGDGAPATVALDTVGGAEGLDAAVVLVADRSRIATIADFERGAALGIRLLGSGPGADPGAALRNAARAPLVALAAQGALTVTVAATYPLTSAADALTLPHAPGKVALLP</sequence>
<dbReference type="Pfam" id="PF08240">
    <property type="entry name" value="ADH_N"/>
    <property type="match status" value="1"/>
</dbReference>
<dbReference type="CDD" id="cd05289">
    <property type="entry name" value="MDR_like_2"/>
    <property type="match status" value="1"/>
</dbReference>
<dbReference type="GO" id="GO:0035925">
    <property type="term" value="F:mRNA 3'-UTR AU-rich region binding"/>
    <property type="evidence" value="ECO:0007669"/>
    <property type="project" value="TreeGrafter"/>
</dbReference>
<dbReference type="SMART" id="SM00829">
    <property type="entry name" value="PKS_ER"/>
    <property type="match status" value="1"/>
</dbReference>